<sequence length="121" mass="13429">IPSKRNPRAPLTSHLIKVFERVICASIVKHLEDNDLLPKTQHGFISGRSTLSQLLHQIEQLIQAWEEGKATDTIYLDFAKAFDKVDHNILCHKIKSLGITGKVACGSKSSLLADISKSLQI</sequence>
<dbReference type="EMBL" id="CAXKWB010052578">
    <property type="protein sequence ID" value="CAL4173088.1"/>
    <property type="molecule type" value="Genomic_DNA"/>
</dbReference>
<evidence type="ECO:0000313" key="2">
    <source>
        <dbReference type="EMBL" id="CAL4173088.1"/>
    </source>
</evidence>
<dbReference type="Proteomes" id="UP001497623">
    <property type="component" value="Unassembled WGS sequence"/>
</dbReference>
<feature type="non-terminal residue" evidence="2">
    <location>
        <position position="121"/>
    </location>
</feature>
<keyword evidence="3" id="KW-1185">Reference proteome</keyword>
<organism evidence="2 3">
    <name type="scientific">Meganyctiphanes norvegica</name>
    <name type="common">Northern krill</name>
    <name type="synonym">Thysanopoda norvegica</name>
    <dbReference type="NCBI Taxonomy" id="48144"/>
    <lineage>
        <taxon>Eukaryota</taxon>
        <taxon>Metazoa</taxon>
        <taxon>Ecdysozoa</taxon>
        <taxon>Arthropoda</taxon>
        <taxon>Crustacea</taxon>
        <taxon>Multicrustacea</taxon>
        <taxon>Malacostraca</taxon>
        <taxon>Eumalacostraca</taxon>
        <taxon>Eucarida</taxon>
        <taxon>Euphausiacea</taxon>
        <taxon>Euphausiidae</taxon>
        <taxon>Meganyctiphanes</taxon>
    </lineage>
</organism>
<feature type="non-terminal residue" evidence="2">
    <location>
        <position position="1"/>
    </location>
</feature>
<feature type="domain" description="Reverse transcriptase" evidence="1">
    <location>
        <begin position="12"/>
        <end position="102"/>
    </location>
</feature>
<accession>A0AAV2SCY7</accession>
<dbReference type="AlphaFoldDB" id="A0AAV2SCY7"/>
<reference evidence="2 3" key="1">
    <citation type="submission" date="2024-05" db="EMBL/GenBank/DDBJ databases">
        <authorList>
            <person name="Wallberg A."/>
        </authorList>
    </citation>
    <scope>NUCLEOTIDE SEQUENCE [LARGE SCALE GENOMIC DNA]</scope>
</reference>
<evidence type="ECO:0000313" key="3">
    <source>
        <dbReference type="Proteomes" id="UP001497623"/>
    </source>
</evidence>
<evidence type="ECO:0000259" key="1">
    <source>
        <dbReference type="Pfam" id="PF00078"/>
    </source>
</evidence>
<protein>
    <recommendedName>
        <fullName evidence="1">Reverse transcriptase domain-containing protein</fullName>
    </recommendedName>
</protein>
<proteinExistence type="predicted"/>
<dbReference type="PANTHER" id="PTHR19446">
    <property type="entry name" value="REVERSE TRANSCRIPTASES"/>
    <property type="match status" value="1"/>
</dbReference>
<gene>
    <name evidence="2" type="ORF">MNOR_LOCUS34354</name>
</gene>
<comment type="caution">
    <text evidence="2">The sequence shown here is derived from an EMBL/GenBank/DDBJ whole genome shotgun (WGS) entry which is preliminary data.</text>
</comment>
<dbReference type="InterPro" id="IPR000477">
    <property type="entry name" value="RT_dom"/>
</dbReference>
<dbReference type="Pfam" id="PF00078">
    <property type="entry name" value="RVT_1"/>
    <property type="match status" value="1"/>
</dbReference>
<name>A0AAV2SCY7_MEGNR</name>